<keyword evidence="6 7" id="KW-0472">Membrane</keyword>
<protein>
    <submittedName>
        <fullName evidence="8">Type III secretion system protein</fullName>
    </submittedName>
</protein>
<dbReference type="AlphaFoldDB" id="A0A0D5A0N1"/>
<dbReference type="GO" id="GO:0006605">
    <property type="term" value="P:protein targeting"/>
    <property type="evidence" value="ECO:0007669"/>
    <property type="project" value="UniProtKB-UniRule"/>
</dbReference>
<gene>
    <name evidence="8" type="primary">psaT</name>
</gene>
<evidence type="ECO:0000256" key="3">
    <source>
        <dbReference type="ARBA" id="ARBA00022475"/>
    </source>
</evidence>
<feature type="transmembrane region" description="Helical" evidence="7">
    <location>
        <begin position="43"/>
        <end position="64"/>
    </location>
</feature>
<dbReference type="PANTHER" id="PTHR30065">
    <property type="entry name" value="FLAGELLAR BIOSYNTHETIC PROTEIN FLIR"/>
    <property type="match status" value="1"/>
</dbReference>
<dbReference type="PANTHER" id="PTHR30065:SF1">
    <property type="entry name" value="SURFACE PRESENTATION OF ANTIGENS PROTEIN SPAR"/>
    <property type="match status" value="1"/>
</dbReference>
<feature type="transmembrane region" description="Helical" evidence="7">
    <location>
        <begin position="128"/>
        <end position="147"/>
    </location>
</feature>
<evidence type="ECO:0000256" key="4">
    <source>
        <dbReference type="ARBA" id="ARBA00022692"/>
    </source>
</evidence>
<keyword evidence="3 7" id="KW-1003">Cell membrane</keyword>
<name>A0A0D5A0N1_PANAN</name>
<reference evidence="8" key="1">
    <citation type="submission" date="2014-10" db="EMBL/GenBank/DDBJ databases">
        <authorList>
            <person name="Robin F."/>
            <person name="Le Brun C."/>
        </authorList>
    </citation>
    <scope>NUCLEOTIDE SEQUENCE</scope>
    <source>
        <strain evidence="8">15320</strain>
    </source>
</reference>
<dbReference type="NCBIfam" id="TIGR01401">
    <property type="entry name" value="fliR_like_III"/>
    <property type="match status" value="1"/>
</dbReference>
<dbReference type="InterPro" id="IPR002010">
    <property type="entry name" value="T3SS_IM_R"/>
</dbReference>
<evidence type="ECO:0000256" key="1">
    <source>
        <dbReference type="ARBA" id="ARBA00004651"/>
    </source>
</evidence>
<comment type="similarity">
    <text evidence="2 7">Belongs to the FliR/MopE/SpaR family.</text>
</comment>
<feature type="transmembrane region" description="Helical" evidence="7">
    <location>
        <begin position="215"/>
        <end position="233"/>
    </location>
</feature>
<comment type="subcellular location">
    <subcellularLocation>
        <location evidence="1 7">Cell membrane</location>
        <topology evidence="1 7">Multi-pass membrane protein</topology>
    </subcellularLocation>
</comment>
<sequence>MLFVAFNLNFQHSALTFVIVYARLAIVFYMLPVLGERVLSNLIIKNTIISLTIIGLWPCFETILNPEQGWLIIMIKECIIGLILAFTLCMPFWVVIGLGEILDNQRGATISDSIDPVNGVQSSILSGFLNFAFGAIFFASGGMRLLMEVMVQSYQMLPRGSSLDGVHWDQAGHLLVILMQNSILLAAPVMLVMMIAEMLLGVFARYCPQLNPFSLSLTIKSFIAFAVFLFYGFHSLSEKPLHMFLLSGFQQFLP</sequence>
<dbReference type="PRINTS" id="PR00953">
    <property type="entry name" value="TYPE3IMRPROT"/>
</dbReference>
<evidence type="ECO:0000256" key="5">
    <source>
        <dbReference type="ARBA" id="ARBA00022989"/>
    </source>
</evidence>
<dbReference type="GO" id="GO:0005886">
    <property type="term" value="C:plasma membrane"/>
    <property type="evidence" value="ECO:0007669"/>
    <property type="project" value="UniProtKB-SubCell"/>
</dbReference>
<feature type="transmembrane region" description="Helical" evidence="7">
    <location>
        <begin position="70"/>
        <end position="96"/>
    </location>
</feature>
<keyword evidence="5 7" id="KW-1133">Transmembrane helix</keyword>
<evidence type="ECO:0000313" key="8">
    <source>
        <dbReference type="EMBL" id="AJW29731.1"/>
    </source>
</evidence>
<evidence type="ECO:0000256" key="2">
    <source>
        <dbReference type="ARBA" id="ARBA00009772"/>
    </source>
</evidence>
<feature type="transmembrane region" description="Helical" evidence="7">
    <location>
        <begin position="12"/>
        <end position="31"/>
    </location>
</feature>
<evidence type="ECO:0000256" key="7">
    <source>
        <dbReference type="RuleBase" id="RU362072"/>
    </source>
</evidence>
<organism evidence="8">
    <name type="scientific">Pantoea ananas</name>
    <name type="common">Erwinia uredovora</name>
    <dbReference type="NCBI Taxonomy" id="553"/>
    <lineage>
        <taxon>Bacteria</taxon>
        <taxon>Pseudomonadati</taxon>
        <taxon>Pseudomonadota</taxon>
        <taxon>Gammaproteobacteria</taxon>
        <taxon>Enterobacterales</taxon>
        <taxon>Erwiniaceae</taxon>
        <taxon>Pantoea</taxon>
    </lineage>
</organism>
<dbReference type="Pfam" id="PF01311">
    <property type="entry name" value="Bac_export_1"/>
    <property type="match status" value="1"/>
</dbReference>
<keyword evidence="4 7" id="KW-0812">Transmembrane</keyword>
<proteinExistence type="inferred from homology"/>
<reference evidence="8" key="2">
    <citation type="journal article" date="2015" name="Mol. Genet. Genomics">
        <title>Inheritance of Pantoea type III secretion systems through both vertical and horizontal transfer.</title>
        <authorList>
            <person name="Kirzinger M.W."/>
            <person name="Butz C.J."/>
            <person name="Stavrinides J."/>
        </authorList>
    </citation>
    <scope>NUCLEOTIDE SEQUENCE</scope>
    <source>
        <strain evidence="8">15320</strain>
    </source>
</reference>
<evidence type="ECO:0000256" key="6">
    <source>
        <dbReference type="ARBA" id="ARBA00023136"/>
    </source>
</evidence>
<dbReference type="InterPro" id="IPR006304">
    <property type="entry name" value="T3SS_SpaR/YscT"/>
</dbReference>
<dbReference type="EMBL" id="KM978041">
    <property type="protein sequence ID" value="AJW29731.1"/>
    <property type="molecule type" value="Genomic_DNA"/>
</dbReference>
<accession>A0A0D5A0N1</accession>
<feature type="transmembrane region" description="Helical" evidence="7">
    <location>
        <begin position="183"/>
        <end position="203"/>
    </location>
</feature>